<dbReference type="STRING" id="156980.SAMN04489745_1567"/>
<name>A0A1H4N5M8_9MICC</name>
<keyword evidence="3" id="KW-1185">Reference proteome</keyword>
<proteinExistence type="predicted"/>
<dbReference type="PROSITE" id="PS51318">
    <property type="entry name" value="TAT"/>
    <property type="match status" value="1"/>
</dbReference>
<keyword evidence="1" id="KW-1133">Transmembrane helix</keyword>
<dbReference type="InterPro" id="IPR006311">
    <property type="entry name" value="TAT_signal"/>
</dbReference>
<feature type="transmembrane region" description="Helical" evidence="1">
    <location>
        <begin position="91"/>
        <end position="115"/>
    </location>
</feature>
<sequence>MSASSPRPSRASRRRLSTTAAGETGSLWLRLLALSSATAAVGLLVTAVIAAVLNGGLGALSVLCGGALVIVFFAISLLAGHFVGRNNPSGAIGLMVALYFVKVVVFGVVFLVLGAPGWLHGRWFVTAAVVTVVLWQIAELYGFSRARLLIFNEPAQAAEQGRDTSGSPEGGR</sequence>
<keyword evidence="1" id="KW-0812">Transmembrane</keyword>
<evidence type="ECO:0000313" key="2">
    <source>
        <dbReference type="EMBL" id="SEB90760.1"/>
    </source>
</evidence>
<dbReference type="AlphaFoldDB" id="A0A1H4N5M8"/>
<dbReference type="EMBL" id="FNSN01000003">
    <property type="protein sequence ID" value="SEB90760.1"/>
    <property type="molecule type" value="Genomic_DNA"/>
</dbReference>
<protein>
    <submittedName>
        <fullName evidence="2">ATP synthase protein I</fullName>
    </submittedName>
</protein>
<dbReference type="Proteomes" id="UP000182652">
    <property type="component" value="Unassembled WGS sequence"/>
</dbReference>
<gene>
    <name evidence="2" type="ORF">SAMN04489745_1567</name>
</gene>
<accession>A0A1H4N5M8</accession>
<evidence type="ECO:0000313" key="3">
    <source>
        <dbReference type="Proteomes" id="UP000182652"/>
    </source>
</evidence>
<reference evidence="2 3" key="1">
    <citation type="submission" date="2016-10" db="EMBL/GenBank/DDBJ databases">
        <authorList>
            <person name="de Groot N.N."/>
        </authorList>
    </citation>
    <scope>NUCLEOTIDE SEQUENCE [LARGE SCALE GENOMIC DNA]</scope>
    <source>
        <strain evidence="2 3">DSM 10495</strain>
    </source>
</reference>
<dbReference type="RefSeq" id="WP_066210946.1">
    <property type="nucleotide sequence ID" value="NZ_FNSN01000003.1"/>
</dbReference>
<feature type="transmembrane region" description="Helical" evidence="1">
    <location>
        <begin position="31"/>
        <end position="53"/>
    </location>
</feature>
<organism evidence="2 3">
    <name type="scientific">Arthrobacter woluwensis</name>
    <dbReference type="NCBI Taxonomy" id="156980"/>
    <lineage>
        <taxon>Bacteria</taxon>
        <taxon>Bacillati</taxon>
        <taxon>Actinomycetota</taxon>
        <taxon>Actinomycetes</taxon>
        <taxon>Micrococcales</taxon>
        <taxon>Micrococcaceae</taxon>
        <taxon>Arthrobacter</taxon>
    </lineage>
</organism>
<feature type="transmembrane region" description="Helical" evidence="1">
    <location>
        <begin position="59"/>
        <end position="79"/>
    </location>
</feature>
<feature type="transmembrane region" description="Helical" evidence="1">
    <location>
        <begin position="121"/>
        <end position="143"/>
    </location>
</feature>
<keyword evidence="1" id="KW-0472">Membrane</keyword>
<evidence type="ECO:0000256" key="1">
    <source>
        <dbReference type="SAM" id="Phobius"/>
    </source>
</evidence>